<evidence type="ECO:0000256" key="4">
    <source>
        <dbReference type="ARBA" id="ARBA00022833"/>
    </source>
</evidence>
<organism evidence="10 11">
    <name type="scientific">Seminavis robusta</name>
    <dbReference type="NCBI Taxonomy" id="568900"/>
    <lineage>
        <taxon>Eukaryota</taxon>
        <taxon>Sar</taxon>
        <taxon>Stramenopiles</taxon>
        <taxon>Ochrophyta</taxon>
        <taxon>Bacillariophyta</taxon>
        <taxon>Bacillariophyceae</taxon>
        <taxon>Bacillariophycidae</taxon>
        <taxon>Naviculales</taxon>
        <taxon>Naviculaceae</taxon>
        <taxon>Seminavis</taxon>
    </lineage>
</organism>
<feature type="signal peptide" evidence="7">
    <location>
        <begin position="1"/>
        <end position="26"/>
    </location>
</feature>
<dbReference type="GO" id="GO:0006508">
    <property type="term" value="P:proteolysis"/>
    <property type="evidence" value="ECO:0007669"/>
    <property type="project" value="UniProtKB-KW"/>
</dbReference>
<dbReference type="Gene3D" id="3.30.830.10">
    <property type="entry name" value="Metalloenzyme, LuxS/M16 peptidase-like"/>
    <property type="match status" value="4"/>
</dbReference>
<keyword evidence="11" id="KW-1185">Reference proteome</keyword>
<evidence type="ECO:0000259" key="9">
    <source>
        <dbReference type="Pfam" id="PF05193"/>
    </source>
</evidence>
<reference evidence="10" key="1">
    <citation type="submission" date="2020-06" db="EMBL/GenBank/DDBJ databases">
        <authorList>
            <consortium name="Plant Systems Biology data submission"/>
        </authorList>
    </citation>
    <scope>NUCLEOTIDE SEQUENCE</scope>
    <source>
        <strain evidence="10">D6</strain>
    </source>
</reference>
<keyword evidence="7" id="KW-0732">Signal</keyword>
<comment type="similarity">
    <text evidence="1">Belongs to the peptidase M16 family.</text>
</comment>
<evidence type="ECO:0000256" key="6">
    <source>
        <dbReference type="SAM" id="MobiDB-lite"/>
    </source>
</evidence>
<feature type="compositionally biased region" description="Low complexity" evidence="6">
    <location>
        <begin position="115"/>
        <end position="130"/>
    </location>
</feature>
<dbReference type="PANTHER" id="PTHR43690">
    <property type="entry name" value="NARDILYSIN"/>
    <property type="match status" value="1"/>
</dbReference>
<evidence type="ECO:0000256" key="7">
    <source>
        <dbReference type="SAM" id="SignalP"/>
    </source>
</evidence>
<gene>
    <name evidence="10" type="ORF">SEMRO_879_G214930.1</name>
</gene>
<proteinExistence type="inferred from homology"/>
<evidence type="ECO:0000313" key="11">
    <source>
        <dbReference type="Proteomes" id="UP001153069"/>
    </source>
</evidence>
<feature type="domain" description="Peptidase M16 C-terminal" evidence="9">
    <location>
        <begin position="321"/>
        <end position="504"/>
    </location>
</feature>
<dbReference type="AlphaFoldDB" id="A0A9N8EEK8"/>
<feature type="domain" description="Peptidase M16 N-terminal" evidence="8">
    <location>
        <begin position="159"/>
        <end position="287"/>
    </location>
</feature>
<dbReference type="InterPro" id="IPR007863">
    <property type="entry name" value="Peptidase_M16_C"/>
</dbReference>
<keyword evidence="3" id="KW-0378">Hydrolase</keyword>
<feature type="chain" id="PRO_5040214465" evidence="7">
    <location>
        <begin position="27"/>
        <end position="1065"/>
    </location>
</feature>
<dbReference type="InterPro" id="IPR011765">
    <property type="entry name" value="Pept_M16_N"/>
</dbReference>
<feature type="region of interest" description="Disordered" evidence="6">
    <location>
        <begin position="31"/>
        <end position="66"/>
    </location>
</feature>
<evidence type="ECO:0000256" key="3">
    <source>
        <dbReference type="ARBA" id="ARBA00022801"/>
    </source>
</evidence>
<evidence type="ECO:0000256" key="2">
    <source>
        <dbReference type="ARBA" id="ARBA00022670"/>
    </source>
</evidence>
<evidence type="ECO:0000256" key="1">
    <source>
        <dbReference type="ARBA" id="ARBA00007261"/>
    </source>
</evidence>
<dbReference type="GO" id="GO:0008237">
    <property type="term" value="F:metallopeptidase activity"/>
    <property type="evidence" value="ECO:0007669"/>
    <property type="project" value="UniProtKB-KW"/>
</dbReference>
<keyword evidence="5" id="KW-0482">Metalloprotease</keyword>
<dbReference type="InterPro" id="IPR050626">
    <property type="entry name" value="Peptidase_M16"/>
</dbReference>
<evidence type="ECO:0000256" key="5">
    <source>
        <dbReference type="ARBA" id="ARBA00023049"/>
    </source>
</evidence>
<feature type="compositionally biased region" description="Acidic residues" evidence="6">
    <location>
        <begin position="95"/>
        <end position="104"/>
    </location>
</feature>
<dbReference type="SUPFAM" id="SSF63411">
    <property type="entry name" value="LuxS/MPP-like metallohydrolase"/>
    <property type="match status" value="3"/>
</dbReference>
<dbReference type="Proteomes" id="UP001153069">
    <property type="component" value="Unassembled WGS sequence"/>
</dbReference>
<name>A0A9N8EEK8_9STRA</name>
<feature type="region of interest" description="Disordered" evidence="6">
    <location>
        <begin position="83"/>
        <end position="138"/>
    </location>
</feature>
<dbReference type="InterPro" id="IPR011249">
    <property type="entry name" value="Metalloenz_LuxS/M16"/>
</dbReference>
<comment type="caution">
    <text evidence="10">The sequence shown here is derived from an EMBL/GenBank/DDBJ whole genome shotgun (WGS) entry which is preliminary data.</text>
</comment>
<dbReference type="Pfam" id="PF05193">
    <property type="entry name" value="Peptidase_M16_C"/>
    <property type="match status" value="2"/>
</dbReference>
<dbReference type="PANTHER" id="PTHR43690:SF17">
    <property type="entry name" value="PROTEIN YHJJ"/>
    <property type="match status" value="1"/>
</dbReference>
<evidence type="ECO:0000259" key="8">
    <source>
        <dbReference type="Pfam" id="PF00675"/>
    </source>
</evidence>
<dbReference type="Pfam" id="PF00675">
    <property type="entry name" value="Peptidase_M16"/>
    <property type="match status" value="1"/>
</dbReference>
<dbReference type="OrthoDB" id="952271at2759"/>
<dbReference type="EMBL" id="CAICTM010000878">
    <property type="protein sequence ID" value="CAB9517769.1"/>
    <property type="molecule type" value="Genomic_DNA"/>
</dbReference>
<keyword evidence="2" id="KW-0645">Protease</keyword>
<keyword evidence="4" id="KW-0862">Zinc</keyword>
<sequence length="1065" mass="119824">MVFLPKHAVMMLLLFLLEANLELCQAIPRPQRLRKGESSSKAPPSKTAMKDIKKHATKKESQLKTDQDEADFFHQYIVRLLDGDTQSMPPPPSKDDEDSDEDPVDSTGPPAEDGTSAPTSSPVASASTTTERTAWPHTLSDIPLDTRVMVGELPNKLRYMALENSEPPGRLELRLHVDAGSLEEREGEEGMAHFLEHLAFQSLKSFPGLNVLEELLKLGIDAQSYHSNAYTTHNEVVYRLTVPQLDNKTIDTCFKVMRDYADGMLLLEDEINTERGVVLSEKQDLASVEERIWDRYFPWSLPDNLLTIRFPIGLEESINAFTRQQFVEFYKRLYTSQYITFIVVGDMNTTAMEDLIVQYFGSMDYAGERNPLPDYGTIPVGVGLRTAVFAEDELQGDYLYLESFKSGTEDGAEELDTMERREKRMKTNVCNTILQTRLQAMSSNASSPIAWGGAYVDRWYDVVEFLDVWVQPKEELWEEAVAVIEQELRRATTYGFLPSEVDTVKSDILNSYEQSVLSKDTRESYDMADGLRDSINGNNVVSTPEENLRIAALVLDKITPDALLEHYNSYWWNTGDINLYYTSSTISMDEAEAAQRLEDLYLESQLAEVDPPVEPKNVSFAYTDFGPPGTVVSDTLVDDLDIRQLKLSNNVRVNMKTTEFDDGVIEIVARFGTGTLGQPRDATHLDEFSAYMINWGGLGEHSWEELDRVLAGRTWGASFQVQQGAFVLRGVTNPDDLELQLQVLAAHLVDPGYRDEAVGWWESDSGASLNYLQNTLYGTYNHEMYGWLLGGDQRFTEPTEEDFFAYDASHAREWLEPQLENSYLEISLVGDLDQTEAISLLLETIGALPVRSDTPPQFTAEDRAINRPSAPQEKVIPYESTIPNAAVMLTWSIPALLGANVTEFRHLQVLAAILDARAYDKIREELGSAYAPQAFADFSSDFDYGYMFLYSEGLPEEMNPLADVMVAMTEDITSSGGSITEEEVVQAVLPIQSRYQESLRSNSYWLNAVLQESQAEPFELDWARTYIDDYNSVTADALNAMAVQYLALDKAIQITLLPVDDVSVF</sequence>
<evidence type="ECO:0000313" key="10">
    <source>
        <dbReference type="EMBL" id="CAB9517769.1"/>
    </source>
</evidence>
<dbReference type="GO" id="GO:0046872">
    <property type="term" value="F:metal ion binding"/>
    <property type="evidence" value="ECO:0007669"/>
    <property type="project" value="InterPro"/>
</dbReference>
<accession>A0A9N8EEK8</accession>
<protein>
    <submittedName>
        <fullName evidence="10">Stromal processing peptidase, chloroplastic</fullName>
    </submittedName>
</protein>
<feature type="domain" description="Peptidase M16 C-terminal" evidence="9">
    <location>
        <begin position="821"/>
        <end position="987"/>
    </location>
</feature>